<feature type="domain" description="Helicase C-terminal" evidence="11">
    <location>
        <begin position="1646"/>
        <end position="1798"/>
    </location>
</feature>
<dbReference type="InterPro" id="IPR001650">
    <property type="entry name" value="Helicase_C-like"/>
</dbReference>
<dbReference type="GO" id="GO:0005524">
    <property type="term" value="F:ATP binding"/>
    <property type="evidence" value="ECO:0007669"/>
    <property type="project" value="UniProtKB-KW"/>
</dbReference>
<evidence type="ECO:0000256" key="7">
    <source>
        <dbReference type="ARBA" id="ARBA00023125"/>
    </source>
</evidence>
<dbReference type="PROSITE" id="PS51194">
    <property type="entry name" value="HELICASE_CTER"/>
    <property type="match status" value="1"/>
</dbReference>
<dbReference type="InterPro" id="IPR027417">
    <property type="entry name" value="P-loop_NTPase"/>
</dbReference>
<dbReference type="GO" id="GO:0005634">
    <property type="term" value="C:nucleus"/>
    <property type="evidence" value="ECO:0007669"/>
    <property type="project" value="UniProtKB-SubCell"/>
</dbReference>
<dbReference type="SMART" id="SM00487">
    <property type="entry name" value="DEXDc"/>
    <property type="match status" value="1"/>
</dbReference>
<dbReference type="Gene3D" id="3.40.50.10810">
    <property type="entry name" value="Tandem AAA-ATPase domain"/>
    <property type="match status" value="1"/>
</dbReference>
<accession>A0AAF0IN29</accession>
<reference evidence="12" key="1">
    <citation type="submission" date="2023-03" db="EMBL/GenBank/DDBJ databases">
        <title>Mating type loci evolution in Malassezia.</title>
        <authorList>
            <person name="Coelho M.A."/>
        </authorList>
    </citation>
    <scope>NUCLEOTIDE SEQUENCE</scope>
    <source>
        <strain evidence="12">CBS 14135</strain>
    </source>
</reference>
<evidence type="ECO:0000256" key="5">
    <source>
        <dbReference type="ARBA" id="ARBA00022806"/>
    </source>
</evidence>
<evidence type="ECO:0000256" key="1">
    <source>
        <dbReference type="ARBA" id="ARBA00004123"/>
    </source>
</evidence>
<evidence type="ECO:0000256" key="2">
    <source>
        <dbReference type="ARBA" id="ARBA00022737"/>
    </source>
</evidence>
<evidence type="ECO:0000256" key="3">
    <source>
        <dbReference type="ARBA" id="ARBA00022741"/>
    </source>
</evidence>
<dbReference type="InterPro" id="IPR038718">
    <property type="entry name" value="SNF2-like_sf"/>
</dbReference>
<evidence type="ECO:0000313" key="12">
    <source>
        <dbReference type="EMBL" id="WFC94664.1"/>
    </source>
</evidence>
<dbReference type="PANTHER" id="PTHR36498:SF1">
    <property type="entry name" value="TATA-BINDING PROTEIN-ASSOCIATED FACTOR 172"/>
    <property type="match status" value="1"/>
</dbReference>
<dbReference type="InterPro" id="IPR016024">
    <property type="entry name" value="ARM-type_fold"/>
</dbReference>
<dbReference type="EMBL" id="CP119951">
    <property type="protein sequence ID" value="WFC94664.1"/>
    <property type="molecule type" value="Genomic_DNA"/>
</dbReference>
<keyword evidence="5" id="KW-0347">Helicase</keyword>
<dbReference type="GO" id="GO:0003677">
    <property type="term" value="F:DNA binding"/>
    <property type="evidence" value="ECO:0007669"/>
    <property type="project" value="UniProtKB-KW"/>
</dbReference>
<dbReference type="GO" id="GO:0016887">
    <property type="term" value="F:ATP hydrolysis activity"/>
    <property type="evidence" value="ECO:0007669"/>
    <property type="project" value="InterPro"/>
</dbReference>
<dbReference type="SUPFAM" id="SSF52540">
    <property type="entry name" value="P-loop containing nucleoside triphosphate hydrolases"/>
    <property type="match status" value="2"/>
</dbReference>
<dbReference type="InterPro" id="IPR044972">
    <property type="entry name" value="Mot1"/>
</dbReference>
<dbReference type="SMART" id="SM00490">
    <property type="entry name" value="HELICc"/>
    <property type="match status" value="1"/>
</dbReference>
<comment type="subcellular location">
    <subcellularLocation>
        <location evidence="1">Nucleus</location>
    </subcellularLocation>
</comment>
<evidence type="ECO:0000256" key="6">
    <source>
        <dbReference type="ARBA" id="ARBA00022840"/>
    </source>
</evidence>
<name>A0AAF0IN29_9BASI</name>
<evidence type="ECO:0000313" key="13">
    <source>
        <dbReference type="Proteomes" id="UP001216638"/>
    </source>
</evidence>
<dbReference type="CDD" id="cd17999">
    <property type="entry name" value="DEXHc_Mot1"/>
    <property type="match status" value="1"/>
</dbReference>
<dbReference type="GO" id="GO:0004386">
    <property type="term" value="F:helicase activity"/>
    <property type="evidence" value="ECO:0007669"/>
    <property type="project" value="UniProtKB-KW"/>
</dbReference>
<dbReference type="CDD" id="cd18793">
    <property type="entry name" value="SF2_C_SNF"/>
    <property type="match status" value="1"/>
</dbReference>
<dbReference type="InterPro" id="IPR044078">
    <property type="entry name" value="Mot1_ATP-bd"/>
</dbReference>
<evidence type="ECO:0000259" key="10">
    <source>
        <dbReference type="PROSITE" id="PS51192"/>
    </source>
</evidence>
<evidence type="ECO:0000256" key="4">
    <source>
        <dbReference type="ARBA" id="ARBA00022801"/>
    </source>
</evidence>
<dbReference type="FunFam" id="3.40.50.300:FF:001793">
    <property type="entry name" value="TATA-binding protein-associated factor"/>
    <property type="match status" value="1"/>
</dbReference>
<organism evidence="12 13">
    <name type="scientific">Malassezia brasiliensis</name>
    <dbReference type="NCBI Taxonomy" id="1821822"/>
    <lineage>
        <taxon>Eukaryota</taxon>
        <taxon>Fungi</taxon>
        <taxon>Dikarya</taxon>
        <taxon>Basidiomycota</taxon>
        <taxon>Ustilaginomycotina</taxon>
        <taxon>Malasseziomycetes</taxon>
        <taxon>Malasseziales</taxon>
        <taxon>Malasseziaceae</taxon>
        <taxon>Malassezia</taxon>
    </lineage>
</organism>
<keyword evidence="3" id="KW-0547">Nucleotide-binding</keyword>
<gene>
    <name evidence="12" type="primary">MOT1</name>
    <name evidence="12" type="ORF">MBRA1_001298</name>
</gene>
<keyword evidence="13" id="KW-1185">Reference proteome</keyword>
<dbReference type="Pfam" id="PF12054">
    <property type="entry name" value="DUF3535"/>
    <property type="match status" value="1"/>
</dbReference>
<feature type="domain" description="Helicase ATP-binding" evidence="10">
    <location>
        <begin position="1287"/>
        <end position="1460"/>
    </location>
</feature>
<dbReference type="GO" id="GO:0017025">
    <property type="term" value="F:TBP-class protein binding"/>
    <property type="evidence" value="ECO:0007669"/>
    <property type="project" value="InterPro"/>
</dbReference>
<keyword evidence="8" id="KW-0539">Nucleus</keyword>
<feature type="compositionally biased region" description="Basic and acidic residues" evidence="9">
    <location>
        <begin position="277"/>
        <end position="294"/>
    </location>
</feature>
<evidence type="ECO:0000259" key="11">
    <source>
        <dbReference type="PROSITE" id="PS51194"/>
    </source>
</evidence>
<dbReference type="InterPro" id="IPR011989">
    <property type="entry name" value="ARM-like"/>
</dbReference>
<dbReference type="PROSITE" id="PS51192">
    <property type="entry name" value="HELICASE_ATP_BIND_1"/>
    <property type="match status" value="1"/>
</dbReference>
<dbReference type="InterPro" id="IPR000330">
    <property type="entry name" value="SNF2_N"/>
</dbReference>
<dbReference type="InterPro" id="IPR014001">
    <property type="entry name" value="Helicase_ATP-bd"/>
</dbReference>
<dbReference type="Pfam" id="PF00176">
    <property type="entry name" value="SNF2-rel_dom"/>
    <property type="match status" value="1"/>
</dbReference>
<dbReference type="Gene3D" id="1.25.10.10">
    <property type="entry name" value="Leucine-rich Repeat Variant"/>
    <property type="match status" value="2"/>
</dbReference>
<dbReference type="FunFam" id="3.40.50.10810:FF:000042">
    <property type="entry name" value="SNF2 family helicase-like protein"/>
    <property type="match status" value="1"/>
</dbReference>
<keyword evidence="2" id="KW-0677">Repeat</keyword>
<keyword evidence="7" id="KW-0238">DNA-binding</keyword>
<protein>
    <submittedName>
        <fullName evidence="12">TATA-binding protein-associated factor mot1</fullName>
    </submittedName>
</protein>
<keyword evidence="6" id="KW-0067">ATP-binding</keyword>
<dbReference type="PANTHER" id="PTHR36498">
    <property type="entry name" value="TATA-BINDING PROTEIN-ASSOCIATED FACTOR 172"/>
    <property type="match status" value="1"/>
</dbReference>
<sequence>MGSPATRLDRLVSLLDIGSSQSIRSTAAVQLGQIAALRVRGASTTESNAPASSEAPTAPTHGAGAPTTTYCGVEGEWGEVSSLLARVVPLLLSKSWETRNAAAQAIYQISLAAETEDDGDAAAVSTPADAAPGPAPLKFADFSLSTLLTAGTKLLASAGKEYDVPELLSRERLQHAKKDLLGKLGLGFGSEDIDVGVDMDSELQLKGKPAKKEEPPAEVPRAPKIEVEEVPERQLSARERNQLKRKRKNEAKINSNARPGGTSPLPLVGGAAPSPGRGDEEKEKRIKLEGDAEAKPAATATVSLQAAPGEWPFRALAELLSLELFSPTWESRHGAALGLRELFRTQGTGGGRRVGVSRASNAARHAVWAEDLAVRLLCVFALDRLGDFVFDQVVAPVRETASQTLAQLLPHMTGAIVRQTHAVLLEMIRQDTIKAPDAQQGTRRTEYVWEVRHAGLLGLKYEVAVRHDLLRQRADKERDTTLGSDMLTDVVDVAMLGLRDADDDVRAVAAATLLPVTEELVEQHLDRIPALLDQLWSCISDMKDDLSSSTGGVMDLLAKLFGYARVMEVMQTRTGEHALVALIPRLYTFFRHTITSVRLSVLNAMHAFLQADTAEHAWVDERLVRLLFQNMIVEERVPIRDATVRVWEQVLGVLAADPERFAACILPYIPTLFRIVMMPIGEPIDYQLFYKPAQTTAGARIEHDVDKGILSQDLTLVGIDTVIRGRLGAATALGEVLARLPPAEEEACELLQTYLASMSALQKCLASVVLQRWAELVAPGCVAFLETHPAVAQVHQTLLALLDATMPTTYAEMTVMLQRMQHDCQTLLNLFVRDGRLPKAKVPPMPAGAFTLEDARRIAEDTFAELEAQLGPKSRESARSVLEDQRRKILTGVERYQTTKETEDILVLSAVATAVIAWEVLPPKLNPVIRSIMNSVKYEENVDLQARSATAVARFLELCSRPGARANPSAKIIKNLCAFVCQDTSHTAVFTEAKAQTDRIFTLATLDTPRKPPAKGKYAELAAPEDTGLQVSRLIRRGADQALQQICVQFGAALWERVPALWESSAQPLLDSFAEGRTVDLVSDDALGQAVLDACSVCEAIVPHLDPALHASLMPLLTTLVNVTQSSVAVVRAAGARCYSVLTRALTDPAMYALVERVVPLLGDAAHVVHRQGAIETLSHTVRALDDRLLPYVIFLVVPVLGRMSDSDEDVRLLATNTFAELVKLVPLIHGLPDPPGFPPALLARRRAEEEFLTQLLDGSKVQPYTLPIEMKVELRKYQMEGVSWMAFLAKYQLHGILCDDMGLGKTLQSITLLSCKHFERDERWRATQAPDAKPIPSLIVCPPTLTGHWVHEIQQYSPNLRPLLYAGHPTERARLQSQIGSYDAVIMSYDVVRNDIAALAPLAWYYCILDEGHVICSAKTKTTKAVKQIRAQHRLILSGTPIQNNALELWSLFDFLMPGFLGTDHAFYERFAKPVLACRSGKPSAAEQEAATLALEALHKQIVPFLLRRLKEDVLDDLPPKIIQDVECDLGEVQKQLYDEFVKSQARNEVEDELAGASDAEAPAEEPKQHVFQTLQYLRKLANHPSLVLNADVPAQRQLLEQVEKQRGTFQGLSNAPKLQALRQLLLDCGIGTEPSASSGALLATACTEGAAVSQHRVLIFCQMKQMLDVIENDLLKPLMPSVTYLRLDGSVSHDKRHGIVQTFNADPSIDVLLLTTSVGGLGLTLTGADTVIFVEHDWNPMKDLQAMDRAHRLGQKKVVNVYRLITRNTLEAKIMGLQAFKMNVANSVVTQQNKGMEFMDTDRILDLFGNTDAPPGAPAAAPDRGAKGKGISQKALLASLEQMPEVEEHEYASLTNWAP</sequence>
<feature type="region of interest" description="Disordered" evidence="9">
    <location>
        <begin position="205"/>
        <end position="296"/>
    </location>
</feature>
<dbReference type="InterPro" id="IPR049730">
    <property type="entry name" value="SNF2/RAD54-like_C"/>
</dbReference>
<keyword evidence="4" id="KW-0378">Hydrolase</keyword>
<dbReference type="Pfam" id="PF00271">
    <property type="entry name" value="Helicase_C"/>
    <property type="match status" value="1"/>
</dbReference>
<feature type="region of interest" description="Disordered" evidence="9">
    <location>
        <begin position="45"/>
        <end position="67"/>
    </location>
</feature>
<feature type="region of interest" description="Disordered" evidence="9">
    <location>
        <begin position="1813"/>
        <end position="1832"/>
    </location>
</feature>
<feature type="compositionally biased region" description="Basic and acidic residues" evidence="9">
    <location>
        <begin position="210"/>
        <end position="242"/>
    </location>
</feature>
<dbReference type="Proteomes" id="UP001216638">
    <property type="component" value="Chromosome 1"/>
</dbReference>
<dbReference type="SUPFAM" id="SSF48371">
    <property type="entry name" value="ARM repeat"/>
    <property type="match status" value="1"/>
</dbReference>
<proteinExistence type="predicted"/>
<dbReference type="Gene3D" id="3.40.50.300">
    <property type="entry name" value="P-loop containing nucleotide triphosphate hydrolases"/>
    <property type="match status" value="1"/>
</dbReference>
<feature type="compositionally biased region" description="Low complexity" evidence="9">
    <location>
        <begin position="1814"/>
        <end position="1825"/>
    </location>
</feature>
<evidence type="ECO:0000256" key="8">
    <source>
        <dbReference type="ARBA" id="ARBA00023242"/>
    </source>
</evidence>
<evidence type="ECO:0000256" key="9">
    <source>
        <dbReference type="SAM" id="MobiDB-lite"/>
    </source>
</evidence>
<dbReference type="InterPro" id="IPR022707">
    <property type="entry name" value="Mot1_central_dom"/>
</dbReference>